<evidence type="ECO:0000313" key="2">
    <source>
        <dbReference type="EMBL" id="CAI8038479.1"/>
    </source>
</evidence>
<dbReference type="Proteomes" id="UP001174909">
    <property type="component" value="Unassembled WGS sequence"/>
</dbReference>
<feature type="region of interest" description="Disordered" evidence="1">
    <location>
        <begin position="42"/>
        <end position="71"/>
    </location>
</feature>
<name>A0AA35SZK4_GEOBA</name>
<dbReference type="AlphaFoldDB" id="A0AA35SZK4"/>
<feature type="region of interest" description="Disordered" evidence="1">
    <location>
        <begin position="85"/>
        <end position="109"/>
    </location>
</feature>
<accession>A0AA35SZK4</accession>
<sequence>MALILQFNSLYTEFYHPLQLQDPRSDRPLLLSCQRLGNHLPHRPPMEVRVQGGQNLCPEDPPGRGGCPHQTSPLLQYMMIQAQSSTATDSLGGGEMRREHRGRRHERGHQSLTTQFTPFVRTWGLGAGLQLRRRRRGTGQLATRSP</sequence>
<comment type="caution">
    <text evidence="2">The sequence shown here is derived from an EMBL/GenBank/DDBJ whole genome shotgun (WGS) entry which is preliminary data.</text>
</comment>
<evidence type="ECO:0000313" key="3">
    <source>
        <dbReference type="Proteomes" id="UP001174909"/>
    </source>
</evidence>
<dbReference type="EMBL" id="CASHTH010002993">
    <property type="protein sequence ID" value="CAI8038479.1"/>
    <property type="molecule type" value="Genomic_DNA"/>
</dbReference>
<proteinExistence type="predicted"/>
<protein>
    <submittedName>
        <fullName evidence="2">Uncharacterized protein</fullName>
    </submittedName>
</protein>
<gene>
    <name evidence="2" type="ORF">GBAR_LOCUS21450</name>
</gene>
<organism evidence="2 3">
    <name type="scientific">Geodia barretti</name>
    <name type="common">Barrett's horny sponge</name>
    <dbReference type="NCBI Taxonomy" id="519541"/>
    <lineage>
        <taxon>Eukaryota</taxon>
        <taxon>Metazoa</taxon>
        <taxon>Porifera</taxon>
        <taxon>Demospongiae</taxon>
        <taxon>Heteroscleromorpha</taxon>
        <taxon>Tetractinellida</taxon>
        <taxon>Astrophorina</taxon>
        <taxon>Geodiidae</taxon>
        <taxon>Geodia</taxon>
    </lineage>
</organism>
<reference evidence="2" key="1">
    <citation type="submission" date="2023-03" db="EMBL/GenBank/DDBJ databases">
        <authorList>
            <person name="Steffen K."/>
            <person name="Cardenas P."/>
        </authorList>
    </citation>
    <scope>NUCLEOTIDE SEQUENCE</scope>
</reference>
<keyword evidence="3" id="KW-1185">Reference proteome</keyword>
<evidence type="ECO:0000256" key="1">
    <source>
        <dbReference type="SAM" id="MobiDB-lite"/>
    </source>
</evidence>